<dbReference type="Gene3D" id="3.30.230.10">
    <property type="match status" value="1"/>
</dbReference>
<dbReference type="RefSeq" id="WP_079590317.1">
    <property type="nucleotide sequence ID" value="NZ_FUYN01000006.1"/>
</dbReference>
<organism evidence="9 10">
    <name type="scientific">Acetoanaerobium noterae</name>
    <dbReference type="NCBI Taxonomy" id="745369"/>
    <lineage>
        <taxon>Bacteria</taxon>
        <taxon>Bacillati</taxon>
        <taxon>Bacillota</taxon>
        <taxon>Clostridia</taxon>
        <taxon>Peptostreptococcales</taxon>
        <taxon>Filifactoraceae</taxon>
        <taxon>Acetoanaerobium</taxon>
    </lineage>
</organism>
<keyword evidence="4 7" id="KW-0255">Endonuclease</keyword>
<keyword evidence="3 7" id="KW-0540">Nuclease</keyword>
<keyword evidence="10" id="KW-1185">Reference proteome</keyword>
<dbReference type="EMBL" id="FUYN01000006">
    <property type="protein sequence ID" value="SKB65850.1"/>
    <property type="molecule type" value="Genomic_DNA"/>
</dbReference>
<name>A0A1T5D2X0_9FIRM</name>
<evidence type="ECO:0000313" key="10">
    <source>
        <dbReference type="Proteomes" id="UP000243406"/>
    </source>
</evidence>
<evidence type="ECO:0000256" key="1">
    <source>
        <dbReference type="ARBA" id="ARBA00002663"/>
    </source>
</evidence>
<evidence type="ECO:0000256" key="5">
    <source>
        <dbReference type="ARBA" id="ARBA00022801"/>
    </source>
</evidence>
<accession>A0A1T5D2X0</accession>
<evidence type="ECO:0000256" key="6">
    <source>
        <dbReference type="ARBA" id="ARBA00022884"/>
    </source>
</evidence>
<comment type="catalytic activity">
    <reaction evidence="7">
        <text>Endonucleolytic cleavage of RNA, removing 5'-extranucleotides from tRNA precursor.</text>
        <dbReference type="EC" id="3.1.26.5"/>
    </reaction>
</comment>
<dbReference type="PANTHER" id="PTHR33992">
    <property type="entry name" value="RIBONUCLEASE P PROTEIN COMPONENT"/>
    <property type="match status" value="1"/>
</dbReference>
<proteinExistence type="inferred from homology"/>
<dbReference type="GO" id="GO:0030677">
    <property type="term" value="C:ribonuclease P complex"/>
    <property type="evidence" value="ECO:0007669"/>
    <property type="project" value="TreeGrafter"/>
</dbReference>
<dbReference type="PROSITE" id="PS00648">
    <property type="entry name" value="RIBONUCLEASE_P"/>
    <property type="match status" value="1"/>
</dbReference>
<evidence type="ECO:0000313" key="9">
    <source>
        <dbReference type="EMBL" id="SKB65850.1"/>
    </source>
</evidence>
<dbReference type="InterPro" id="IPR020568">
    <property type="entry name" value="Ribosomal_Su5_D2-typ_SF"/>
</dbReference>
<dbReference type="OrthoDB" id="9810867at2"/>
<dbReference type="GO" id="GO:0001682">
    <property type="term" value="P:tRNA 5'-leader removal"/>
    <property type="evidence" value="ECO:0007669"/>
    <property type="project" value="UniProtKB-UniRule"/>
</dbReference>
<evidence type="ECO:0000256" key="4">
    <source>
        <dbReference type="ARBA" id="ARBA00022759"/>
    </source>
</evidence>
<dbReference type="InterPro" id="IPR000100">
    <property type="entry name" value="RNase_P"/>
</dbReference>
<keyword evidence="6 7" id="KW-0694">RNA-binding</keyword>
<dbReference type="AlphaFoldDB" id="A0A1T5D2X0"/>
<dbReference type="EC" id="3.1.26.5" evidence="7 8"/>
<dbReference type="PANTHER" id="PTHR33992:SF1">
    <property type="entry name" value="RIBONUCLEASE P PROTEIN COMPONENT"/>
    <property type="match status" value="1"/>
</dbReference>
<reference evidence="10" key="1">
    <citation type="submission" date="2017-02" db="EMBL/GenBank/DDBJ databases">
        <authorList>
            <person name="Varghese N."/>
            <person name="Submissions S."/>
        </authorList>
    </citation>
    <scope>NUCLEOTIDE SEQUENCE [LARGE SCALE GENOMIC DNA]</scope>
    <source>
        <strain evidence="10">ATCC 35199</strain>
    </source>
</reference>
<comment type="similarity">
    <text evidence="7">Belongs to the RnpA family.</text>
</comment>
<protein>
    <recommendedName>
        <fullName evidence="7 8">Ribonuclease P protein component</fullName>
        <shortName evidence="7">RNase P protein</shortName>
        <shortName evidence="7">RNaseP protein</shortName>
        <ecNumber evidence="7 8">3.1.26.5</ecNumber>
    </recommendedName>
    <alternativeName>
        <fullName evidence="7">Protein C5</fullName>
    </alternativeName>
</protein>
<dbReference type="Pfam" id="PF00825">
    <property type="entry name" value="Ribonuclease_P"/>
    <property type="match status" value="1"/>
</dbReference>
<dbReference type="SUPFAM" id="SSF54211">
    <property type="entry name" value="Ribosomal protein S5 domain 2-like"/>
    <property type="match status" value="1"/>
</dbReference>
<keyword evidence="2 7" id="KW-0819">tRNA processing</keyword>
<dbReference type="HAMAP" id="MF_00227">
    <property type="entry name" value="RNase_P"/>
    <property type="match status" value="1"/>
</dbReference>
<evidence type="ECO:0000256" key="2">
    <source>
        <dbReference type="ARBA" id="ARBA00022694"/>
    </source>
</evidence>
<gene>
    <name evidence="7" type="primary">rnpA</name>
    <name evidence="9" type="ORF">SAMN02745120_2562</name>
</gene>
<evidence type="ECO:0000256" key="3">
    <source>
        <dbReference type="ARBA" id="ARBA00022722"/>
    </source>
</evidence>
<keyword evidence="5 7" id="KW-0378">Hydrolase</keyword>
<sequence length="108" mass="12635">MNHLRLRKDSDFKNIYRKGKSLATKTLVFYFIKNDLGYTRVGYSISKKVGKAVTRNRIRRLIKENLKDIPDLKDGYDIIFIGRIPSSESNYKEIGKSVRYLFRKSGVL</sequence>
<dbReference type="GO" id="GO:0000049">
    <property type="term" value="F:tRNA binding"/>
    <property type="evidence" value="ECO:0007669"/>
    <property type="project" value="UniProtKB-UniRule"/>
</dbReference>
<dbReference type="InterPro" id="IPR014721">
    <property type="entry name" value="Ribsml_uS5_D2-typ_fold_subgr"/>
</dbReference>
<dbReference type="InterPro" id="IPR020539">
    <property type="entry name" value="RNase_P_CS"/>
</dbReference>
<dbReference type="Proteomes" id="UP000243406">
    <property type="component" value="Unassembled WGS sequence"/>
</dbReference>
<dbReference type="GO" id="GO:0004526">
    <property type="term" value="F:ribonuclease P activity"/>
    <property type="evidence" value="ECO:0007669"/>
    <property type="project" value="UniProtKB-UniRule"/>
</dbReference>
<evidence type="ECO:0000256" key="7">
    <source>
        <dbReference type="HAMAP-Rule" id="MF_00227"/>
    </source>
</evidence>
<dbReference type="NCBIfam" id="TIGR00188">
    <property type="entry name" value="rnpA"/>
    <property type="match status" value="1"/>
</dbReference>
<dbReference type="GO" id="GO:0042781">
    <property type="term" value="F:3'-tRNA processing endoribonuclease activity"/>
    <property type="evidence" value="ECO:0007669"/>
    <property type="project" value="TreeGrafter"/>
</dbReference>
<evidence type="ECO:0000256" key="8">
    <source>
        <dbReference type="NCBIfam" id="TIGR00188"/>
    </source>
</evidence>
<comment type="subunit">
    <text evidence="7">Consists of a catalytic RNA component (M1 or rnpB) and a protein subunit.</text>
</comment>
<comment type="function">
    <text evidence="1 7">RNaseP catalyzes the removal of the 5'-leader sequence from pre-tRNA to produce the mature 5'-terminus. It can also cleave other RNA substrates such as 4.5S RNA. The protein component plays an auxiliary but essential role in vivo by binding to the 5'-leader sequence and broadening the substrate specificity of the ribozyme.</text>
</comment>